<dbReference type="Pfam" id="PF05119">
    <property type="entry name" value="Terminase_4"/>
    <property type="match status" value="1"/>
</dbReference>
<dbReference type="EMBL" id="JAVDDT010000002">
    <property type="protein sequence ID" value="MDQ2069198.1"/>
    <property type="molecule type" value="Genomic_DNA"/>
</dbReference>
<organism evidence="1 2">
    <name type="scientific">Natronospira bacteriovora</name>
    <dbReference type="NCBI Taxonomy" id="3069753"/>
    <lineage>
        <taxon>Bacteria</taxon>
        <taxon>Pseudomonadati</taxon>
        <taxon>Pseudomonadota</taxon>
        <taxon>Gammaproteobacteria</taxon>
        <taxon>Natronospirales</taxon>
        <taxon>Natronospiraceae</taxon>
        <taxon>Natronospira</taxon>
    </lineage>
</organism>
<dbReference type="InterPro" id="IPR006448">
    <property type="entry name" value="Phage_term_ssu_P27"/>
</dbReference>
<dbReference type="Proteomes" id="UP001239019">
    <property type="component" value="Unassembled WGS sequence"/>
</dbReference>
<sequence>MTEYALDDDAGRLLLQVALEAFDRMRDAQATIKRDGETVLDRFGQPKAHPLLPTERDSRGQMLAALKQLNLDLEPLRDGPGRPPEV</sequence>
<accession>A0ABU0W5A1</accession>
<evidence type="ECO:0000313" key="2">
    <source>
        <dbReference type="Proteomes" id="UP001239019"/>
    </source>
</evidence>
<comment type="caution">
    <text evidence="1">The sequence shown here is derived from an EMBL/GenBank/DDBJ whole genome shotgun (WGS) entry which is preliminary data.</text>
</comment>
<name>A0ABU0W5A1_9GAMM</name>
<keyword evidence="2" id="KW-1185">Reference proteome</keyword>
<evidence type="ECO:0000313" key="1">
    <source>
        <dbReference type="EMBL" id="MDQ2069198.1"/>
    </source>
</evidence>
<protein>
    <submittedName>
        <fullName evidence="1">Uncharacterized protein</fullName>
    </submittedName>
</protein>
<gene>
    <name evidence="1" type="ORF">RBH19_04875</name>
</gene>
<proteinExistence type="predicted"/>
<reference evidence="1 2" key="1">
    <citation type="submission" date="2023-08" db="EMBL/GenBank/DDBJ databases">
        <title>Whole-genome sequencing of halo(alkali)philic microorganisms from hypersaline lakes.</title>
        <authorList>
            <person name="Sorokin D.Y."/>
            <person name="Abbas B."/>
            <person name="Merkel A.Y."/>
        </authorList>
    </citation>
    <scope>NUCLEOTIDE SEQUENCE [LARGE SCALE GENOMIC DNA]</scope>
    <source>
        <strain evidence="1 2">AB-CW4</strain>
    </source>
</reference>